<dbReference type="Proteomes" id="UP000265200">
    <property type="component" value="Chromosome 4"/>
</dbReference>
<reference key="1">
    <citation type="journal article" date="2007" name="Nature">
        <title>The medaka draft genome and insights into vertebrate genome evolution.</title>
        <authorList>
            <person name="Kasahara M."/>
            <person name="Naruse K."/>
            <person name="Sasaki S."/>
            <person name="Nakatani Y."/>
            <person name="Qu W."/>
            <person name="Ahsan B."/>
            <person name="Yamada T."/>
            <person name="Nagayasu Y."/>
            <person name="Doi K."/>
            <person name="Kasai Y."/>
            <person name="Jindo T."/>
            <person name="Kobayashi D."/>
            <person name="Shimada A."/>
            <person name="Toyoda A."/>
            <person name="Kuroki Y."/>
            <person name="Fujiyama A."/>
            <person name="Sasaki T."/>
            <person name="Shimizu A."/>
            <person name="Asakawa S."/>
            <person name="Shimizu N."/>
            <person name="Hashimoto S."/>
            <person name="Yang J."/>
            <person name="Lee Y."/>
            <person name="Matsushima K."/>
            <person name="Sugano S."/>
            <person name="Sakaizumi M."/>
            <person name="Narita T."/>
            <person name="Ohishi K."/>
            <person name="Haga S."/>
            <person name="Ohta F."/>
            <person name="Nomoto H."/>
            <person name="Nogata K."/>
            <person name="Morishita T."/>
            <person name="Endo T."/>
            <person name="Shin-I T."/>
            <person name="Takeda H."/>
            <person name="Morishita S."/>
            <person name="Kohara Y."/>
        </authorList>
    </citation>
    <scope>NUCLEOTIDE SEQUENCE [LARGE SCALE GENOMIC DNA]</scope>
    <source>
        <strain>Hd-rR</strain>
    </source>
</reference>
<sequence>MQSSYFSVTCNKIENLPDELFFCKKLKTLKLGKNSLSALSPKIAYLALLTYLELRGNHFEVLPQELGSCSALKRSGLIVEDILFETLPSDVRDQMKAE</sequence>
<dbReference type="PANTHER" id="PTHR48051">
    <property type="match status" value="1"/>
</dbReference>
<reference evidence="3" key="4">
    <citation type="submission" date="2025-09" db="UniProtKB">
        <authorList>
            <consortium name="Ensembl"/>
        </authorList>
    </citation>
    <scope>IDENTIFICATION</scope>
    <source>
        <strain evidence="3">HSOK</strain>
    </source>
</reference>
<name>A0A3P9IUF4_ORYLA</name>
<reference evidence="3 4" key="2">
    <citation type="submission" date="2017-04" db="EMBL/GenBank/DDBJ databases">
        <title>CpG methylation of centromeres and impact of large insertions on vertebrate speciation.</title>
        <authorList>
            <person name="Ichikawa K."/>
            <person name="Yoshimura J."/>
            <person name="Morishita S."/>
        </authorList>
    </citation>
    <scope>NUCLEOTIDE SEQUENCE</scope>
    <source>
        <strain evidence="3 4">HSOK</strain>
    </source>
</reference>
<evidence type="ECO:0000313" key="4">
    <source>
        <dbReference type="Proteomes" id="UP000265200"/>
    </source>
</evidence>
<accession>A0A3P9IUF4</accession>
<evidence type="ECO:0000313" key="3">
    <source>
        <dbReference type="Ensembl" id="ENSORLP00015023700.1"/>
    </source>
</evidence>
<dbReference type="Gene3D" id="3.80.10.10">
    <property type="entry name" value="Ribonuclease Inhibitor"/>
    <property type="match status" value="1"/>
</dbReference>
<dbReference type="AlphaFoldDB" id="A0A3P9IUF4"/>
<keyword evidence="1" id="KW-0433">Leucine-rich repeat</keyword>
<reference evidence="3" key="3">
    <citation type="submission" date="2025-08" db="UniProtKB">
        <authorList>
            <consortium name="Ensembl"/>
        </authorList>
    </citation>
    <scope>IDENTIFICATION</scope>
    <source>
        <strain evidence="3">HSOK</strain>
    </source>
</reference>
<evidence type="ECO:0000256" key="1">
    <source>
        <dbReference type="ARBA" id="ARBA00022614"/>
    </source>
</evidence>
<organism evidence="3 4">
    <name type="scientific">Oryzias latipes</name>
    <name type="common">Japanese rice fish</name>
    <name type="synonym">Japanese killifish</name>
    <dbReference type="NCBI Taxonomy" id="8090"/>
    <lineage>
        <taxon>Eukaryota</taxon>
        <taxon>Metazoa</taxon>
        <taxon>Chordata</taxon>
        <taxon>Craniata</taxon>
        <taxon>Vertebrata</taxon>
        <taxon>Euteleostomi</taxon>
        <taxon>Actinopterygii</taxon>
        <taxon>Neopterygii</taxon>
        <taxon>Teleostei</taxon>
        <taxon>Neoteleostei</taxon>
        <taxon>Acanthomorphata</taxon>
        <taxon>Ovalentaria</taxon>
        <taxon>Atherinomorphae</taxon>
        <taxon>Beloniformes</taxon>
        <taxon>Adrianichthyidae</taxon>
        <taxon>Oryziinae</taxon>
        <taxon>Oryzias</taxon>
    </lineage>
</organism>
<dbReference type="InterPro" id="IPR050216">
    <property type="entry name" value="LRR_domain-containing"/>
</dbReference>
<keyword evidence="2" id="KW-0677">Repeat</keyword>
<dbReference type="Ensembl" id="ENSORLT00015009824.1">
    <property type="protein sequence ID" value="ENSORLP00015023700.1"/>
    <property type="gene ID" value="ENSORLG00015003819.1"/>
</dbReference>
<dbReference type="InterPro" id="IPR001611">
    <property type="entry name" value="Leu-rich_rpt"/>
</dbReference>
<dbReference type="Pfam" id="PF13855">
    <property type="entry name" value="LRR_8"/>
    <property type="match status" value="1"/>
</dbReference>
<protein>
    <submittedName>
        <fullName evidence="3">Uncharacterized protein</fullName>
    </submittedName>
</protein>
<dbReference type="PANTHER" id="PTHR48051:SF58">
    <property type="entry name" value="VOLUME-REGULATED ANION CHANNEL SUBUNIT LRRC8E"/>
    <property type="match status" value="1"/>
</dbReference>
<evidence type="ECO:0000256" key="2">
    <source>
        <dbReference type="ARBA" id="ARBA00022737"/>
    </source>
</evidence>
<dbReference type="SUPFAM" id="SSF52058">
    <property type="entry name" value="L domain-like"/>
    <property type="match status" value="1"/>
</dbReference>
<proteinExistence type="predicted"/>
<dbReference type="InterPro" id="IPR032675">
    <property type="entry name" value="LRR_dom_sf"/>
</dbReference>